<dbReference type="Pfam" id="PF12146">
    <property type="entry name" value="Hydrolase_4"/>
    <property type="match status" value="1"/>
</dbReference>
<dbReference type="Gene3D" id="3.40.50.1820">
    <property type="entry name" value="alpha/beta hydrolase"/>
    <property type="match status" value="1"/>
</dbReference>
<feature type="chain" id="PRO_5012988606" evidence="1">
    <location>
        <begin position="19"/>
        <end position="331"/>
    </location>
</feature>
<evidence type="ECO:0000313" key="4">
    <source>
        <dbReference type="Proteomes" id="UP000215595"/>
    </source>
</evidence>
<evidence type="ECO:0000259" key="2">
    <source>
        <dbReference type="Pfam" id="PF12146"/>
    </source>
</evidence>
<dbReference type="AlphaFoldDB" id="A0A258FPR1"/>
<dbReference type="PRINTS" id="PR00111">
    <property type="entry name" value="ABHYDROLASE"/>
</dbReference>
<organism evidence="3 4">
    <name type="scientific">Brevundimonas subvibrioides</name>
    <dbReference type="NCBI Taxonomy" id="74313"/>
    <lineage>
        <taxon>Bacteria</taxon>
        <taxon>Pseudomonadati</taxon>
        <taxon>Pseudomonadota</taxon>
        <taxon>Alphaproteobacteria</taxon>
        <taxon>Caulobacterales</taxon>
        <taxon>Caulobacteraceae</taxon>
        <taxon>Brevundimonas</taxon>
    </lineage>
</organism>
<sequence>MIRALVLAALILALPACAAPFVQSPLTPPPGFAGPEIQERAFVVQDGARLPYRLWAPAEEPWAVVVALHGMNDHSAAFRLAGPWWAERGIATYAYDQRGFGASPGRGLWPGEALMVEDLRTIVALVRARHPNAHIAVVGESMGGAVAISALASDRPPDADQAILLAPAVWGWSSQSPFNRASLWITARLLGDRAVEPPDWAVRDIRATDNLMELIANGNDPRFIRSTRFDALHGLVDLMESATIKLGQARGPVALLYGANDQIIEKGPMRRALIRAGDPTNLRTAWYADGWHLLNRDLQAEVVFADIEALLRDPAAPLPSGAPEILPQLRR</sequence>
<proteinExistence type="predicted"/>
<evidence type="ECO:0000256" key="1">
    <source>
        <dbReference type="SAM" id="SignalP"/>
    </source>
</evidence>
<dbReference type="Proteomes" id="UP000215595">
    <property type="component" value="Unassembled WGS sequence"/>
</dbReference>
<reference evidence="3 4" key="1">
    <citation type="submission" date="2017-03" db="EMBL/GenBank/DDBJ databases">
        <title>Lifting the veil on microbial sulfur biogeochemistry in mining wastewaters.</title>
        <authorList>
            <person name="Kantor R.S."/>
            <person name="Colenbrander Nelson T."/>
            <person name="Marshall S."/>
            <person name="Bennett D."/>
            <person name="Apte S."/>
            <person name="Camacho D."/>
            <person name="Thomas B.C."/>
            <person name="Warren L.A."/>
            <person name="Banfield J.F."/>
        </authorList>
    </citation>
    <scope>NUCLEOTIDE SEQUENCE [LARGE SCALE GENOMIC DNA]</scope>
    <source>
        <strain evidence="3">32-69-9</strain>
    </source>
</reference>
<accession>A0A258FPR1</accession>
<feature type="signal peptide" evidence="1">
    <location>
        <begin position="1"/>
        <end position="18"/>
    </location>
</feature>
<dbReference type="SUPFAM" id="SSF53474">
    <property type="entry name" value="alpha/beta-Hydrolases"/>
    <property type="match status" value="1"/>
</dbReference>
<keyword evidence="1" id="KW-0732">Signal</keyword>
<comment type="caution">
    <text evidence="3">The sequence shown here is derived from an EMBL/GenBank/DDBJ whole genome shotgun (WGS) entry which is preliminary data.</text>
</comment>
<dbReference type="InterPro" id="IPR029058">
    <property type="entry name" value="AB_hydrolase_fold"/>
</dbReference>
<gene>
    <name evidence="3" type="ORF">B7Z01_07400</name>
</gene>
<evidence type="ECO:0000313" key="3">
    <source>
        <dbReference type="EMBL" id="OYX33978.1"/>
    </source>
</evidence>
<dbReference type="EMBL" id="NCEB01000012">
    <property type="protein sequence ID" value="OYX33978.1"/>
    <property type="molecule type" value="Genomic_DNA"/>
</dbReference>
<dbReference type="InterPro" id="IPR000073">
    <property type="entry name" value="AB_hydrolase_1"/>
</dbReference>
<dbReference type="InterPro" id="IPR022742">
    <property type="entry name" value="Hydrolase_4"/>
</dbReference>
<name>A0A258FPR1_9CAUL</name>
<feature type="domain" description="Serine aminopeptidase S33" evidence="2">
    <location>
        <begin position="60"/>
        <end position="297"/>
    </location>
</feature>
<dbReference type="InterPro" id="IPR051044">
    <property type="entry name" value="MAG_DAG_Lipase"/>
</dbReference>
<protein>
    <submittedName>
        <fullName evidence="3">Lysophospholipase</fullName>
    </submittedName>
</protein>
<dbReference type="PANTHER" id="PTHR11614">
    <property type="entry name" value="PHOSPHOLIPASE-RELATED"/>
    <property type="match status" value="1"/>
</dbReference>